<reference evidence="3" key="2">
    <citation type="submission" date="2016-01" db="EMBL/GenBank/DDBJ databases">
        <title>First complete genome sequence of a species in the genus Microterricola, an extremophilic cold active enzyme producing strain ERGS5:02 isolated from Sikkim Himalaya.</title>
        <authorList>
            <person name="Kumar R."/>
            <person name="Singh D."/>
            <person name="Swarnkar M.K."/>
        </authorList>
    </citation>
    <scope>NUCLEOTIDE SEQUENCE [LARGE SCALE GENOMIC DNA]</scope>
    <source>
        <strain evidence="3">ERGS5:02</strain>
    </source>
</reference>
<name>A0A109QWI9_9MICO</name>
<feature type="chain" id="PRO_5007140144" evidence="1">
    <location>
        <begin position="21"/>
        <end position="329"/>
    </location>
</feature>
<evidence type="ECO:0000313" key="2">
    <source>
        <dbReference type="EMBL" id="AMB58100.1"/>
    </source>
</evidence>
<accession>A0A109QWI9</accession>
<sequence length="329" mass="36008">MSVVGLAVAAAIALSGCSSAGGGGGGELKWEDSPISKYTSALWGEVDQAAMDAQQAEIEKLVAACMKDEGFEYTPNTNNGGMMISSGTDMEERDTEEWVASNGYGMVQTQEEMEAQQGEAEEYVDPNQDYLATLSETEVSAFYETLHGPGPTEEEMAAMEEGEGYEYNWETSGCYGAAQHETQGEGQEAYSDPDYKALFDKMNTVYTSAQTDPKIKELDRSWASCMADAGFADFKAKQDSFTLISDAQNAIYESMEYDPETGQPIGDSKDAFAELKQQEIDVALADFRCSKKLNYAQESMKVQFALETQFVEDNKAELDAMLAEYATKK</sequence>
<dbReference type="KEGG" id="mvd:AWU67_03610"/>
<protein>
    <submittedName>
        <fullName evidence="2">Uncharacterized protein</fullName>
    </submittedName>
</protein>
<keyword evidence="3" id="KW-1185">Reference proteome</keyword>
<dbReference type="EMBL" id="CP014145">
    <property type="protein sequence ID" value="AMB58100.1"/>
    <property type="molecule type" value="Genomic_DNA"/>
</dbReference>
<proteinExistence type="predicted"/>
<feature type="signal peptide" evidence="1">
    <location>
        <begin position="1"/>
        <end position="20"/>
    </location>
</feature>
<organism evidence="2 3">
    <name type="scientific">Microterricola viridarii</name>
    <dbReference type="NCBI Taxonomy" id="412690"/>
    <lineage>
        <taxon>Bacteria</taxon>
        <taxon>Bacillati</taxon>
        <taxon>Actinomycetota</taxon>
        <taxon>Actinomycetes</taxon>
        <taxon>Micrococcales</taxon>
        <taxon>Microbacteriaceae</taxon>
        <taxon>Microterricola</taxon>
    </lineage>
</organism>
<dbReference type="Proteomes" id="UP000058305">
    <property type="component" value="Chromosome"/>
</dbReference>
<keyword evidence="1" id="KW-0732">Signal</keyword>
<dbReference type="AlphaFoldDB" id="A0A109QWI9"/>
<evidence type="ECO:0000313" key="3">
    <source>
        <dbReference type="Proteomes" id="UP000058305"/>
    </source>
</evidence>
<gene>
    <name evidence="2" type="ORF">AWU67_03610</name>
</gene>
<evidence type="ECO:0000256" key="1">
    <source>
        <dbReference type="SAM" id="SignalP"/>
    </source>
</evidence>
<reference evidence="2 3" key="1">
    <citation type="journal article" date="2016" name="J. Biotechnol.">
        <title>First complete genome sequence of a species in the genus Microterricola, an extremophilic cold active enzyme producing bacterial strain ERGS5:02 isolated from Sikkim Himalaya.</title>
        <authorList>
            <person name="Himanshu"/>
            <person name="Swarnkar M.K."/>
            <person name="Singh D."/>
            <person name="Kumar R."/>
        </authorList>
    </citation>
    <scope>NUCLEOTIDE SEQUENCE [LARGE SCALE GENOMIC DNA]</scope>
    <source>
        <strain evidence="2 3">ERGS5:02</strain>
    </source>
</reference>